<evidence type="ECO:0000256" key="1">
    <source>
        <dbReference type="ARBA" id="ARBA00023054"/>
    </source>
</evidence>
<dbReference type="SMART" id="SM00968">
    <property type="entry name" value="SMC_hinge"/>
    <property type="match status" value="1"/>
</dbReference>
<dbReference type="InterPro" id="IPR027417">
    <property type="entry name" value="P-loop_NTPase"/>
</dbReference>
<sequence length="707" mass="79393">MQTQYQEAGKGNVGWIENKLKELKNKRDEIVAALKLAEAEVEKAQARVLDKKKIIENLTVEKTEKTVQISRLQSAFLQNQSEQNYFQFVGLSAVKAVLDAKNKFGGKVHGIVAELAEVDEDYRLAMDTAAASSLASVVVEDDETGRHAIEYLRYNKLGVATFLPLNKIRGRFVSDELRSVLGEQGVIGLAIELLKFNPRFEPIFSHILGDTLIVRDLAVAQRLGIGRFRMVTLEGDIVERHGVMKGGWRGKDRNLSFATKISLTTEEKLREYQLQIGTEQQKLIDLENTLEKHKGELMNLEVESQTVQHRCGLHIDERQNLDKEIAGLDRELSLLQITPEQYGALMVQFSKEKTMMVKQLASAQRRVEEIGAEIEDFNRKEEEKKQRVFNLQAQMQVKQNEVNNILNNRNDLKIQAAKLETKQEDLLTEAQNEMSEPLVGVVDRNPVVVKLEDLPTVADSVQKLKYQLSLIGGIDEDVTAEYTTTKERYDFLSGQIDDLAAATFDLETMIEELDGIMKTKRAVAFKKIRKEFDRYFKILFGGGTADLTELYGEPEEEVVEGMPNAEGQMPVNEKIAEGEEMSKKKKSEKVLYGIDIAANPPGKKIKHLNALSGGERTLTSIALICAILNNNPSPFVVLDEVEAALDEANTQRFVKIMGELSTHSQFIVITHNRVTMHAADALYGVTMSGDGISKLLSVKLEEVKNEK</sequence>
<feature type="coiled-coil region" evidence="2">
    <location>
        <begin position="16"/>
        <end position="61"/>
    </location>
</feature>
<dbReference type="GO" id="GO:0005524">
    <property type="term" value="F:ATP binding"/>
    <property type="evidence" value="ECO:0007669"/>
    <property type="project" value="InterPro"/>
</dbReference>
<name>A0A1F6NJK5_9BACT</name>
<feature type="coiled-coil region" evidence="2">
    <location>
        <begin position="269"/>
        <end position="436"/>
    </location>
</feature>
<organism evidence="4 5">
    <name type="scientific">Candidatus Magasanikbacteria bacterium RIFOXYA2_FULL_44_8</name>
    <dbReference type="NCBI Taxonomy" id="1798696"/>
    <lineage>
        <taxon>Bacteria</taxon>
        <taxon>Candidatus Magasanikiibacteriota</taxon>
    </lineage>
</organism>
<keyword evidence="1 2" id="KW-0175">Coiled coil</keyword>
<dbReference type="InterPro" id="IPR010935">
    <property type="entry name" value="SMC_hinge"/>
</dbReference>
<dbReference type="Pfam" id="PF02463">
    <property type="entry name" value="SMC_N"/>
    <property type="match status" value="1"/>
</dbReference>
<dbReference type="Gene3D" id="1.20.1060.20">
    <property type="match status" value="1"/>
</dbReference>
<dbReference type="Gene3D" id="3.30.70.1620">
    <property type="match status" value="1"/>
</dbReference>
<dbReference type="SUPFAM" id="SSF75553">
    <property type="entry name" value="Smc hinge domain"/>
    <property type="match status" value="1"/>
</dbReference>
<evidence type="ECO:0000313" key="4">
    <source>
        <dbReference type="EMBL" id="OGH83930.1"/>
    </source>
</evidence>
<comment type="caution">
    <text evidence="4">The sequence shown here is derived from an EMBL/GenBank/DDBJ whole genome shotgun (WGS) entry which is preliminary data.</text>
</comment>
<gene>
    <name evidence="4" type="ORF">A2261_03265</name>
</gene>
<dbReference type="PANTHER" id="PTHR43977">
    <property type="entry name" value="STRUCTURAL MAINTENANCE OF CHROMOSOMES PROTEIN 3"/>
    <property type="match status" value="1"/>
</dbReference>
<protein>
    <recommendedName>
        <fullName evidence="3">SMC hinge domain-containing protein</fullName>
    </recommendedName>
</protein>
<dbReference type="Gene3D" id="3.40.50.300">
    <property type="entry name" value="P-loop containing nucleotide triphosphate hydrolases"/>
    <property type="match status" value="1"/>
</dbReference>
<accession>A0A1F6NJK5</accession>
<dbReference type="Proteomes" id="UP000177803">
    <property type="component" value="Unassembled WGS sequence"/>
</dbReference>
<dbReference type="InterPro" id="IPR036277">
    <property type="entry name" value="SMC_hinge_sf"/>
</dbReference>
<dbReference type="EMBL" id="MFQR01000056">
    <property type="protein sequence ID" value="OGH83930.1"/>
    <property type="molecule type" value="Genomic_DNA"/>
</dbReference>
<dbReference type="Pfam" id="PF06470">
    <property type="entry name" value="SMC_hinge"/>
    <property type="match status" value="1"/>
</dbReference>
<dbReference type="GO" id="GO:0005694">
    <property type="term" value="C:chromosome"/>
    <property type="evidence" value="ECO:0007669"/>
    <property type="project" value="InterPro"/>
</dbReference>
<dbReference type="GO" id="GO:0051276">
    <property type="term" value="P:chromosome organization"/>
    <property type="evidence" value="ECO:0007669"/>
    <property type="project" value="InterPro"/>
</dbReference>
<evidence type="ECO:0000256" key="2">
    <source>
        <dbReference type="SAM" id="Coils"/>
    </source>
</evidence>
<evidence type="ECO:0000259" key="3">
    <source>
        <dbReference type="SMART" id="SM00968"/>
    </source>
</evidence>
<proteinExistence type="predicted"/>
<dbReference type="InterPro" id="IPR003395">
    <property type="entry name" value="RecF/RecN/SMC_N"/>
</dbReference>
<reference evidence="4 5" key="1">
    <citation type="journal article" date="2016" name="Nat. Commun.">
        <title>Thousands of microbial genomes shed light on interconnected biogeochemical processes in an aquifer system.</title>
        <authorList>
            <person name="Anantharaman K."/>
            <person name="Brown C.T."/>
            <person name="Hug L.A."/>
            <person name="Sharon I."/>
            <person name="Castelle C.J."/>
            <person name="Probst A.J."/>
            <person name="Thomas B.C."/>
            <person name="Singh A."/>
            <person name="Wilkins M.J."/>
            <person name="Karaoz U."/>
            <person name="Brodie E.L."/>
            <person name="Williams K.H."/>
            <person name="Hubbard S.S."/>
            <person name="Banfield J.F."/>
        </authorList>
    </citation>
    <scope>NUCLEOTIDE SEQUENCE [LARGE SCALE GENOMIC DNA]</scope>
</reference>
<dbReference type="AlphaFoldDB" id="A0A1F6NJK5"/>
<evidence type="ECO:0000313" key="5">
    <source>
        <dbReference type="Proteomes" id="UP000177803"/>
    </source>
</evidence>
<feature type="domain" description="SMC hinge" evidence="3">
    <location>
        <begin position="106"/>
        <end position="224"/>
    </location>
</feature>
<dbReference type="SUPFAM" id="SSF52540">
    <property type="entry name" value="P-loop containing nucleoside triphosphate hydrolases"/>
    <property type="match status" value="1"/>
</dbReference>